<dbReference type="OrthoDB" id="7411026at2759"/>
<organism evidence="2 3">
    <name type="scientific">Spodoptera litura</name>
    <name type="common">Asian cotton leafworm</name>
    <dbReference type="NCBI Taxonomy" id="69820"/>
    <lineage>
        <taxon>Eukaryota</taxon>
        <taxon>Metazoa</taxon>
        <taxon>Ecdysozoa</taxon>
        <taxon>Arthropoda</taxon>
        <taxon>Hexapoda</taxon>
        <taxon>Insecta</taxon>
        <taxon>Pterygota</taxon>
        <taxon>Neoptera</taxon>
        <taxon>Endopterygota</taxon>
        <taxon>Lepidoptera</taxon>
        <taxon>Glossata</taxon>
        <taxon>Ditrysia</taxon>
        <taxon>Noctuoidea</taxon>
        <taxon>Noctuidae</taxon>
        <taxon>Amphipyrinae</taxon>
        <taxon>Spodoptera</taxon>
    </lineage>
</organism>
<dbReference type="AlphaFoldDB" id="A0A9J7EKE3"/>
<dbReference type="KEGG" id="sliu:111359078"/>
<evidence type="ECO:0000313" key="3">
    <source>
        <dbReference type="RefSeq" id="XP_022830286.1"/>
    </source>
</evidence>
<dbReference type="RefSeq" id="XP_022830286.1">
    <property type="nucleotide sequence ID" value="XM_022974518.1"/>
</dbReference>
<dbReference type="Proteomes" id="UP000301870">
    <property type="component" value="Chromosome 28"/>
</dbReference>
<accession>A0A9J7EKE3</accession>
<feature type="signal peptide" evidence="1">
    <location>
        <begin position="1"/>
        <end position="17"/>
    </location>
</feature>
<protein>
    <submittedName>
        <fullName evidence="3">Uncharacterized protein LOC111359078</fullName>
    </submittedName>
</protein>
<proteinExistence type="predicted"/>
<reference evidence="3" key="1">
    <citation type="submission" date="2025-08" db="UniProtKB">
        <authorList>
            <consortium name="RefSeq"/>
        </authorList>
    </citation>
    <scope>IDENTIFICATION</scope>
    <source>
        <strain evidence="3">Ishihara</strain>
        <tissue evidence="3">Whole body</tissue>
    </source>
</reference>
<dbReference type="GeneID" id="111359078"/>
<keyword evidence="1" id="KW-0732">Signal</keyword>
<keyword evidence="2" id="KW-1185">Reference proteome</keyword>
<evidence type="ECO:0000256" key="1">
    <source>
        <dbReference type="SAM" id="SignalP"/>
    </source>
</evidence>
<name>A0A9J7EKE3_SPOLT</name>
<feature type="chain" id="PRO_5039922331" evidence="1">
    <location>
        <begin position="18"/>
        <end position="280"/>
    </location>
</feature>
<sequence length="280" mass="33391">MLSRFILLLTLSLCTLSERQRNEIFDINPDEVIGSHIDDELYEARLKLNQLTFNLNDTSKQSRNTFNVNATTEKYPMASVPPEIVATQSKAIRRRMKIRMLKKQLEKVLTTDLPSISEYIDVDDPAVITEKFDKLLEKSRKSEPSLTRREVYFYDGHEEPPAYKAKTKRLIFRIAEHFVYLTRYKLVLSQVLKKKYSGNLRYRIGFLFALLRHLKNMQKWLQWTYKQYLVNTAFHEVKILQKVMRLDIDIRNVVDLIQKTEYQKNMLYDPNFYDISFEKK</sequence>
<evidence type="ECO:0000313" key="2">
    <source>
        <dbReference type="Proteomes" id="UP000301870"/>
    </source>
</evidence>
<gene>
    <name evidence="3" type="primary">LOC111359078</name>
</gene>